<dbReference type="OrthoDB" id="10035564at2759"/>
<comment type="subcellular location">
    <subcellularLocation>
        <location evidence="1">Membrane</location>
        <topology evidence="1">Multi-pass membrane protein</topology>
    </subcellularLocation>
</comment>
<evidence type="ECO:0000256" key="10">
    <source>
        <dbReference type="ARBA" id="ARBA00023303"/>
    </source>
</evidence>
<evidence type="ECO:0000256" key="13">
    <source>
        <dbReference type="SAM" id="Phobius"/>
    </source>
</evidence>
<keyword evidence="3" id="KW-0633">Potassium transport</keyword>
<keyword evidence="4 13" id="KW-0812">Transmembrane</keyword>
<accession>A0A0S4J7R3</accession>
<dbReference type="VEuPathDB" id="TriTrypDB:BSAL_10260"/>
<feature type="compositionally biased region" description="Low complexity" evidence="12">
    <location>
        <begin position="13"/>
        <end position="22"/>
    </location>
</feature>
<feature type="compositionally biased region" description="Basic residues" evidence="12">
    <location>
        <begin position="515"/>
        <end position="527"/>
    </location>
</feature>
<proteinExistence type="predicted"/>
<evidence type="ECO:0000256" key="1">
    <source>
        <dbReference type="ARBA" id="ARBA00004141"/>
    </source>
</evidence>
<dbReference type="InterPro" id="IPR047871">
    <property type="entry name" value="K_chnl_Slo-like"/>
</dbReference>
<dbReference type="PANTHER" id="PTHR10027:SF10">
    <property type="entry name" value="SLOWPOKE 2, ISOFORM D"/>
    <property type="match status" value="1"/>
</dbReference>
<organism evidence="16 17">
    <name type="scientific">Bodo saltans</name>
    <name type="common">Flagellated protozoan</name>
    <dbReference type="NCBI Taxonomy" id="75058"/>
    <lineage>
        <taxon>Eukaryota</taxon>
        <taxon>Discoba</taxon>
        <taxon>Euglenozoa</taxon>
        <taxon>Kinetoplastea</taxon>
        <taxon>Metakinetoplastina</taxon>
        <taxon>Eubodonida</taxon>
        <taxon>Bodonidae</taxon>
        <taxon>Bodo</taxon>
    </lineage>
</organism>
<name>A0A0S4J7R3_BODSA</name>
<gene>
    <name evidence="16" type="ORF">BSAL_10260</name>
</gene>
<feature type="domain" description="RCK N-terminal" evidence="15">
    <location>
        <begin position="310"/>
        <end position="429"/>
    </location>
</feature>
<feature type="transmembrane region" description="Helical" evidence="13">
    <location>
        <begin position="250"/>
        <end position="269"/>
    </location>
</feature>
<dbReference type="InterPro" id="IPR003148">
    <property type="entry name" value="RCK_N"/>
</dbReference>
<feature type="region of interest" description="Disordered" evidence="12">
    <location>
        <begin position="488"/>
        <end position="554"/>
    </location>
</feature>
<protein>
    <submittedName>
        <fullName evidence="16">Calcium/potassium channel protein, putative</fullName>
    </submittedName>
</protein>
<evidence type="ECO:0000256" key="2">
    <source>
        <dbReference type="ARBA" id="ARBA00022448"/>
    </source>
</evidence>
<keyword evidence="5" id="KW-0631">Potassium channel</keyword>
<dbReference type="GO" id="GO:0016020">
    <property type="term" value="C:membrane"/>
    <property type="evidence" value="ECO:0007669"/>
    <property type="project" value="UniProtKB-SubCell"/>
</dbReference>
<evidence type="ECO:0000313" key="16">
    <source>
        <dbReference type="EMBL" id="CUG87465.1"/>
    </source>
</evidence>
<keyword evidence="8" id="KW-0406">Ion transport</keyword>
<feature type="region of interest" description="Disordered" evidence="12">
    <location>
        <begin position="672"/>
        <end position="694"/>
    </location>
</feature>
<dbReference type="Gene3D" id="1.10.287.70">
    <property type="match status" value="1"/>
</dbReference>
<keyword evidence="2" id="KW-0813">Transport</keyword>
<keyword evidence="10 16" id="KW-0407">Ion channel</keyword>
<evidence type="ECO:0000313" key="17">
    <source>
        <dbReference type="Proteomes" id="UP000051952"/>
    </source>
</evidence>
<evidence type="ECO:0000256" key="7">
    <source>
        <dbReference type="ARBA" id="ARBA00022989"/>
    </source>
</evidence>
<comment type="catalytic activity">
    <reaction evidence="11">
        <text>K(+)(in) = K(+)(out)</text>
        <dbReference type="Rhea" id="RHEA:29463"/>
        <dbReference type="ChEBI" id="CHEBI:29103"/>
    </reaction>
</comment>
<evidence type="ECO:0000256" key="9">
    <source>
        <dbReference type="ARBA" id="ARBA00023136"/>
    </source>
</evidence>
<sequence length="1121" mass="124474">MASVLPEAHEPETSLPTSSSSSLLGLSLANELTTLDRRRVRTELNAIRALTATLPTKVASFVDDSELLSSVGDFLMISTEWMTVFSYFVFSQQIDCHVTRQTIDITHTPFPWKGVRFNGVMSLVFLFHYFWHLFLASNRQSFARSVYSFISILTTVTMALSFLLALDEDSPTSDVDTASTVWAPAFLRVWWAHRQTSHMLSKYHKALHPAIKEMVILGSFVFSLIVTSTGCQQFFDAWGTFCTKDLINEFYLIMVTVTTLGFGDSVPISTGGRITIVLVIFTAMFFLPVALGKIGSLASYLSSQNTYSHMARHVVICGHFGLLDLKVLVGEFLFDSNKRNMSAQVNVVLVTENPLDERTLRWLNQPSLRNRVTVCVSDALRKGQIRRYKARAAEAIVLLSSRTAVAQRGDYETMMKSIVFHRYEPGVPQVLLLKRGMHVDAMRRTANVIMERERLKYLLMGIAVRLPLFIPFIVNLLKSSDPPAAVSLDNNNGVPFMHPSPQRQRQRPPTEQVNHRQHHEPHFHRHRPSFDGTATTDVSSARSDDDSEESSSFPYDQLPEGAFLDGTYDNWWKLYLEGASCNLHIVATPPTLHARLFSAAVIILQVKMCVTPIAILRRGKETTDPDEVMMCALREKLLPSDRLIVIGPCTLDATNFVSEFMKSHLGNVKLSSAAASQKKPKPGRDGGTASNEAPRMMQGTLSMHSLTATDQSGSRPTSPRKISSKRAFSYPFRDHVLLVDLSSSGASTSSEYNLNAEESIECEQFQALDIVRLLRHVIQQGLAEEEKIPVVLLSGQSMSRRLSESWPEINRPIYHVRGYGTERTHLRTVGVAEARAVVLFFGAECERQDATIHLVADVVFELLAAVGREKEVPIIVEVDDLTLGYLAPPRMCAMSSEALHERSRANYSYSPSFISGKIIASTMVDAIVFQALRNPAIPKILACMMGVSLEDDGDILKKLKRVGAASPEATRLRARHRRQRGEAINIDGDGATKRSARSSTGASMASRISAVMEDLARPSALAASHGMFKQDTVFCASIERFMPPFMLPNEIAALNYGELLSFAVKTGCILLGLRRCVNTKDLGNHIVGTPYFATNPPPSTQLYANDHVYFLFVDECGSGGE</sequence>
<feature type="transmembrane region" description="Helical" evidence="13">
    <location>
        <begin position="177"/>
        <end position="193"/>
    </location>
</feature>
<evidence type="ECO:0000259" key="14">
    <source>
        <dbReference type="Pfam" id="PF07885"/>
    </source>
</evidence>
<dbReference type="PANTHER" id="PTHR10027">
    <property type="entry name" value="CALCIUM-ACTIVATED POTASSIUM CHANNEL ALPHA CHAIN"/>
    <property type="match status" value="1"/>
</dbReference>
<keyword evidence="17" id="KW-1185">Reference proteome</keyword>
<evidence type="ECO:0000256" key="4">
    <source>
        <dbReference type="ARBA" id="ARBA00022692"/>
    </source>
</evidence>
<evidence type="ECO:0000256" key="8">
    <source>
        <dbReference type="ARBA" id="ARBA00023065"/>
    </source>
</evidence>
<dbReference type="Pfam" id="PF22614">
    <property type="entry name" value="Slo-like_RCK"/>
    <property type="match status" value="1"/>
</dbReference>
<reference evidence="17" key="1">
    <citation type="submission" date="2015-09" db="EMBL/GenBank/DDBJ databases">
        <authorList>
            <consortium name="Pathogen Informatics"/>
        </authorList>
    </citation>
    <scope>NUCLEOTIDE SEQUENCE [LARGE SCALE GENOMIC DNA]</scope>
    <source>
        <strain evidence="17">Lake Konstanz</strain>
    </source>
</reference>
<feature type="transmembrane region" description="Helical" evidence="13">
    <location>
        <begin position="146"/>
        <end position="165"/>
    </location>
</feature>
<keyword evidence="9 13" id="KW-0472">Membrane</keyword>
<dbReference type="InterPro" id="IPR013099">
    <property type="entry name" value="K_chnl_dom"/>
</dbReference>
<dbReference type="Proteomes" id="UP000051952">
    <property type="component" value="Unassembled WGS sequence"/>
</dbReference>
<dbReference type="GO" id="GO:0005267">
    <property type="term" value="F:potassium channel activity"/>
    <property type="evidence" value="ECO:0007669"/>
    <property type="project" value="UniProtKB-KW"/>
</dbReference>
<evidence type="ECO:0000259" key="15">
    <source>
        <dbReference type="Pfam" id="PF22614"/>
    </source>
</evidence>
<evidence type="ECO:0000256" key="5">
    <source>
        <dbReference type="ARBA" id="ARBA00022826"/>
    </source>
</evidence>
<evidence type="ECO:0000256" key="3">
    <source>
        <dbReference type="ARBA" id="ARBA00022538"/>
    </source>
</evidence>
<dbReference type="AlphaFoldDB" id="A0A0S4J7R3"/>
<dbReference type="Pfam" id="PF07885">
    <property type="entry name" value="Ion_trans_2"/>
    <property type="match status" value="1"/>
</dbReference>
<keyword evidence="6" id="KW-0630">Potassium</keyword>
<evidence type="ECO:0000256" key="6">
    <source>
        <dbReference type="ARBA" id="ARBA00022958"/>
    </source>
</evidence>
<evidence type="ECO:0000256" key="12">
    <source>
        <dbReference type="SAM" id="MobiDB-lite"/>
    </source>
</evidence>
<keyword evidence="7 13" id="KW-1133">Transmembrane helix</keyword>
<dbReference type="EMBL" id="CYKH01001528">
    <property type="protein sequence ID" value="CUG87465.1"/>
    <property type="molecule type" value="Genomic_DNA"/>
</dbReference>
<feature type="transmembrane region" description="Helical" evidence="13">
    <location>
        <begin position="115"/>
        <end position="134"/>
    </location>
</feature>
<dbReference type="SUPFAM" id="SSF81324">
    <property type="entry name" value="Voltage-gated potassium channels"/>
    <property type="match status" value="1"/>
</dbReference>
<feature type="transmembrane region" description="Helical" evidence="13">
    <location>
        <begin position="276"/>
        <end position="301"/>
    </location>
</feature>
<feature type="domain" description="Potassium channel" evidence="14">
    <location>
        <begin position="229"/>
        <end position="297"/>
    </location>
</feature>
<evidence type="ECO:0000256" key="11">
    <source>
        <dbReference type="ARBA" id="ARBA00034430"/>
    </source>
</evidence>
<feature type="region of interest" description="Disordered" evidence="12">
    <location>
        <begin position="1"/>
        <end position="22"/>
    </location>
</feature>
<feature type="transmembrane region" description="Helical" evidence="13">
    <location>
        <begin position="214"/>
        <end position="235"/>
    </location>
</feature>